<evidence type="ECO:0000256" key="1">
    <source>
        <dbReference type="SAM" id="MobiDB-lite"/>
    </source>
</evidence>
<name>A0A072USX6_MEDTR</name>
<feature type="region of interest" description="Disordered" evidence="1">
    <location>
        <begin position="1"/>
        <end position="27"/>
    </location>
</feature>
<reference evidence="2 4" key="2">
    <citation type="journal article" date="2014" name="BMC Genomics">
        <title>An improved genome release (version Mt4.0) for the model legume Medicago truncatula.</title>
        <authorList>
            <person name="Tang H."/>
            <person name="Krishnakumar V."/>
            <person name="Bidwell S."/>
            <person name="Rosen B."/>
            <person name="Chan A."/>
            <person name="Zhou S."/>
            <person name="Gentzbittel L."/>
            <person name="Childs K.L."/>
            <person name="Yandell M."/>
            <person name="Gundlach H."/>
            <person name="Mayer K.F."/>
            <person name="Schwartz D.C."/>
            <person name="Town C.D."/>
        </authorList>
    </citation>
    <scope>GENOME REANNOTATION</scope>
    <source>
        <strain evidence="2">A17</strain>
        <strain evidence="3 4">cv. Jemalong A17</strain>
    </source>
</reference>
<accession>A0A072USX6</accession>
<feature type="compositionally biased region" description="Acidic residues" evidence="1">
    <location>
        <begin position="1"/>
        <end position="11"/>
    </location>
</feature>
<dbReference type="AlphaFoldDB" id="A0A072USX6"/>
<dbReference type="STRING" id="3880.A0A072USX6"/>
<keyword evidence="4" id="KW-1185">Reference proteome</keyword>
<evidence type="ECO:0000313" key="2">
    <source>
        <dbReference type="EMBL" id="KEH28985.1"/>
    </source>
</evidence>
<dbReference type="SUPFAM" id="SSF48452">
    <property type="entry name" value="TPR-like"/>
    <property type="match status" value="1"/>
</dbReference>
<dbReference type="EnsemblPlants" id="KEH28985">
    <property type="protein sequence ID" value="KEH28985"/>
    <property type="gene ID" value="MTR_4g019860"/>
</dbReference>
<evidence type="ECO:0000313" key="3">
    <source>
        <dbReference type="EnsemblPlants" id="KEH28985"/>
    </source>
</evidence>
<sequence>MATVNEDDEQEFAPQKKKPLSEDEKRKKKIVVGSLMKALIRPGGGDSGPSNSDQVLEANPAHVKGLYGRGMVYMGNGDFEEARADFKMEVEKKARKQFKGLFGKLKLQKLKLIMMKIKSQVKS</sequence>
<reference evidence="3" key="3">
    <citation type="submission" date="2015-04" db="UniProtKB">
        <authorList>
            <consortium name="EnsemblPlants"/>
        </authorList>
    </citation>
    <scope>IDENTIFICATION</scope>
    <source>
        <strain evidence="3">cv. Jemalong A17</strain>
    </source>
</reference>
<organism evidence="2 4">
    <name type="scientific">Medicago truncatula</name>
    <name type="common">Barrel medic</name>
    <name type="synonym">Medicago tribuloides</name>
    <dbReference type="NCBI Taxonomy" id="3880"/>
    <lineage>
        <taxon>Eukaryota</taxon>
        <taxon>Viridiplantae</taxon>
        <taxon>Streptophyta</taxon>
        <taxon>Embryophyta</taxon>
        <taxon>Tracheophyta</taxon>
        <taxon>Spermatophyta</taxon>
        <taxon>Magnoliopsida</taxon>
        <taxon>eudicotyledons</taxon>
        <taxon>Gunneridae</taxon>
        <taxon>Pentapetalae</taxon>
        <taxon>rosids</taxon>
        <taxon>fabids</taxon>
        <taxon>Fabales</taxon>
        <taxon>Fabaceae</taxon>
        <taxon>Papilionoideae</taxon>
        <taxon>50 kb inversion clade</taxon>
        <taxon>NPAAA clade</taxon>
        <taxon>Hologalegina</taxon>
        <taxon>IRL clade</taxon>
        <taxon>Trifolieae</taxon>
        <taxon>Medicago</taxon>
    </lineage>
</organism>
<reference evidence="2 4" key="1">
    <citation type="journal article" date="2011" name="Nature">
        <title>The Medicago genome provides insight into the evolution of rhizobial symbioses.</title>
        <authorList>
            <person name="Young N.D."/>
            <person name="Debelle F."/>
            <person name="Oldroyd G.E."/>
            <person name="Geurts R."/>
            <person name="Cannon S.B."/>
            <person name="Udvardi M.K."/>
            <person name="Benedito V.A."/>
            <person name="Mayer K.F."/>
            <person name="Gouzy J."/>
            <person name="Schoof H."/>
            <person name="Van de Peer Y."/>
            <person name="Proost S."/>
            <person name="Cook D.R."/>
            <person name="Meyers B.C."/>
            <person name="Spannagl M."/>
            <person name="Cheung F."/>
            <person name="De Mita S."/>
            <person name="Krishnakumar V."/>
            <person name="Gundlach H."/>
            <person name="Zhou S."/>
            <person name="Mudge J."/>
            <person name="Bharti A.K."/>
            <person name="Murray J.D."/>
            <person name="Naoumkina M.A."/>
            <person name="Rosen B."/>
            <person name="Silverstein K.A."/>
            <person name="Tang H."/>
            <person name="Rombauts S."/>
            <person name="Zhao P.X."/>
            <person name="Zhou P."/>
            <person name="Barbe V."/>
            <person name="Bardou P."/>
            <person name="Bechner M."/>
            <person name="Bellec A."/>
            <person name="Berger A."/>
            <person name="Berges H."/>
            <person name="Bidwell S."/>
            <person name="Bisseling T."/>
            <person name="Choisne N."/>
            <person name="Couloux A."/>
            <person name="Denny R."/>
            <person name="Deshpande S."/>
            <person name="Dai X."/>
            <person name="Doyle J.J."/>
            <person name="Dudez A.M."/>
            <person name="Farmer A.D."/>
            <person name="Fouteau S."/>
            <person name="Franken C."/>
            <person name="Gibelin C."/>
            <person name="Gish J."/>
            <person name="Goldstein S."/>
            <person name="Gonzalez A.J."/>
            <person name="Green P.J."/>
            <person name="Hallab A."/>
            <person name="Hartog M."/>
            <person name="Hua A."/>
            <person name="Humphray S.J."/>
            <person name="Jeong D.H."/>
            <person name="Jing Y."/>
            <person name="Jocker A."/>
            <person name="Kenton S.M."/>
            <person name="Kim D.J."/>
            <person name="Klee K."/>
            <person name="Lai H."/>
            <person name="Lang C."/>
            <person name="Lin S."/>
            <person name="Macmil S.L."/>
            <person name="Magdelenat G."/>
            <person name="Matthews L."/>
            <person name="McCorrison J."/>
            <person name="Monaghan E.L."/>
            <person name="Mun J.H."/>
            <person name="Najar F.Z."/>
            <person name="Nicholson C."/>
            <person name="Noirot C."/>
            <person name="O'Bleness M."/>
            <person name="Paule C.R."/>
            <person name="Poulain J."/>
            <person name="Prion F."/>
            <person name="Qin B."/>
            <person name="Qu C."/>
            <person name="Retzel E.F."/>
            <person name="Riddle C."/>
            <person name="Sallet E."/>
            <person name="Samain S."/>
            <person name="Samson N."/>
            <person name="Sanders I."/>
            <person name="Saurat O."/>
            <person name="Scarpelli C."/>
            <person name="Schiex T."/>
            <person name="Segurens B."/>
            <person name="Severin A.J."/>
            <person name="Sherrier D.J."/>
            <person name="Shi R."/>
            <person name="Sims S."/>
            <person name="Singer S.R."/>
            <person name="Sinharoy S."/>
            <person name="Sterck L."/>
            <person name="Viollet A."/>
            <person name="Wang B.B."/>
            <person name="Wang K."/>
            <person name="Wang M."/>
            <person name="Wang X."/>
            <person name="Warfsmann J."/>
            <person name="Weissenbach J."/>
            <person name="White D.D."/>
            <person name="White J.D."/>
            <person name="Wiley G.B."/>
            <person name="Wincker P."/>
            <person name="Xing Y."/>
            <person name="Yang L."/>
            <person name="Yao Z."/>
            <person name="Ying F."/>
            <person name="Zhai J."/>
            <person name="Zhou L."/>
            <person name="Zuber A."/>
            <person name="Denarie J."/>
            <person name="Dixon R.A."/>
            <person name="May G.D."/>
            <person name="Schwartz D.C."/>
            <person name="Rogers J."/>
            <person name="Quetier F."/>
            <person name="Town C.D."/>
            <person name="Roe B.A."/>
        </authorList>
    </citation>
    <scope>NUCLEOTIDE SEQUENCE [LARGE SCALE GENOMIC DNA]</scope>
    <source>
        <strain evidence="2">A17</strain>
        <strain evidence="3 4">cv. Jemalong A17</strain>
    </source>
</reference>
<dbReference type="InterPro" id="IPR011990">
    <property type="entry name" value="TPR-like_helical_dom_sf"/>
</dbReference>
<dbReference type="Gene3D" id="1.25.40.10">
    <property type="entry name" value="Tetratricopeptide repeat domain"/>
    <property type="match status" value="1"/>
</dbReference>
<evidence type="ECO:0000313" key="4">
    <source>
        <dbReference type="Proteomes" id="UP000002051"/>
    </source>
</evidence>
<dbReference type="OrthoDB" id="1902587at2759"/>
<proteinExistence type="predicted"/>
<dbReference type="HOGENOM" id="CLU_2018620_0_0_1"/>
<protein>
    <submittedName>
        <fullName evidence="2 3">Uncharacterized protein</fullName>
    </submittedName>
</protein>
<dbReference type="Proteomes" id="UP000002051">
    <property type="component" value="Chromosome 4"/>
</dbReference>
<gene>
    <name evidence="2" type="ordered locus">MTR_4g019860</name>
</gene>
<dbReference type="EMBL" id="CM001220">
    <property type="protein sequence ID" value="KEH28985.1"/>
    <property type="molecule type" value="Genomic_DNA"/>
</dbReference>